<organism evidence="2">
    <name type="scientific">Mus musculus</name>
    <name type="common">Mouse</name>
    <dbReference type="NCBI Taxonomy" id="10090"/>
    <lineage>
        <taxon>Eukaryota</taxon>
        <taxon>Metazoa</taxon>
        <taxon>Chordata</taxon>
        <taxon>Craniata</taxon>
        <taxon>Vertebrata</taxon>
        <taxon>Euteleostomi</taxon>
        <taxon>Mammalia</taxon>
        <taxon>Eutheria</taxon>
        <taxon>Euarchontoglires</taxon>
        <taxon>Glires</taxon>
        <taxon>Rodentia</taxon>
        <taxon>Myomorpha</taxon>
        <taxon>Muroidea</taxon>
        <taxon>Muridae</taxon>
        <taxon>Murinae</taxon>
        <taxon>Mus</taxon>
        <taxon>Mus</taxon>
    </lineage>
</organism>
<keyword evidence="1" id="KW-1133">Transmembrane helix</keyword>
<keyword evidence="1" id="KW-0812">Transmembrane</keyword>
<dbReference type="AGR" id="MGI:2442380"/>
<gene>
    <name evidence="3" type="primary">9330132A10Rik</name>
</gene>
<evidence type="ECO:0000313" key="3">
    <source>
        <dbReference type="MGI" id="MGI:2442380"/>
    </source>
</evidence>
<dbReference type="EMBL" id="AK033982">
    <property type="protein sequence ID" value="BAC28537.1"/>
    <property type="molecule type" value="mRNA"/>
</dbReference>
<reference evidence="2" key="6">
    <citation type="journal article" date="2002" name="Nature">
        <title>Analysis of the mouse transcriptome based on functional annotation of 60,770 full-length cDNAs.</title>
        <authorList>
            <consortium name="The FANTOM Consortium and the RIKEN Genome Exploration Research Group Phase I and II Team"/>
        </authorList>
    </citation>
    <scope>NUCLEOTIDE SEQUENCE</scope>
    <source>
        <strain evidence="2">C57BL/6J</strain>
        <tissue evidence="2">Diencephalon</tissue>
    </source>
</reference>
<evidence type="ECO:0000256" key="1">
    <source>
        <dbReference type="SAM" id="Phobius"/>
    </source>
</evidence>
<proteinExistence type="evidence at transcript level"/>
<reference evidence="2" key="7">
    <citation type="journal article" date="2005" name="Science">
        <title>The Transcriptional Landscape of the Mammalian Genome.</title>
        <authorList>
            <consortium name="The FANTOM Consortium"/>
            <consortium name="Riken Genome Exploration Research Group and Genome Science Group (Genome Network Project Core Group)"/>
        </authorList>
    </citation>
    <scope>NUCLEOTIDE SEQUENCE</scope>
    <source>
        <strain evidence="2">C57BL/6J</strain>
        <tissue evidence="2">Diencephalon</tissue>
    </source>
</reference>
<reference evidence="2" key="2">
    <citation type="journal article" date="2000" name="Genome Res.">
        <title>Normalization and subtraction of cap-trapper-selected cDNAs to prepare full-length cDNA libraries for rapid discovery of new genes.</title>
        <authorList>
            <person name="Carninci P."/>
            <person name="Shibata Y."/>
            <person name="Hayatsu N."/>
            <person name="Sugahara Y."/>
            <person name="Shibata K."/>
            <person name="Itoh M."/>
            <person name="Konno H."/>
            <person name="Okazaki Y."/>
            <person name="Muramatsu M."/>
            <person name="Hayashizaki Y."/>
        </authorList>
    </citation>
    <scope>NUCLEOTIDE SEQUENCE</scope>
    <source>
        <strain evidence="2">C57BL/6J</strain>
        <tissue evidence="2">Diencephalon</tissue>
    </source>
</reference>
<evidence type="ECO:0000313" key="2">
    <source>
        <dbReference type="EMBL" id="BAC28537.1"/>
    </source>
</evidence>
<reference evidence="2" key="8">
    <citation type="journal article" date="2005" name="Science">
        <title>Antisense Transcription in the Mammalian Transcriptome.</title>
        <authorList>
            <consortium name="RIKEN Genome Exploration Research Group and Genome Science Group (Genome Network Project Core Group) and the FANTOM Consortium"/>
        </authorList>
    </citation>
    <scope>NUCLEOTIDE SEQUENCE</scope>
    <source>
        <strain evidence="2">C57BL/6J</strain>
        <tissue evidence="2">Diencephalon</tissue>
    </source>
</reference>
<reference evidence="2" key="3">
    <citation type="journal article" date="2000" name="Genome Res.">
        <title>RIKEN integrated sequence analysis (RISA) system--384-format sequencing pipeline with 384 multicapillary sequencer.</title>
        <authorList>
            <person name="Shibata K."/>
            <person name="Itoh M."/>
            <person name="Aizawa K."/>
            <person name="Nagaoka S."/>
            <person name="Sasaki N."/>
            <person name="Carninci P."/>
            <person name="Konno H."/>
            <person name="Akiyama J."/>
            <person name="Nishi K."/>
            <person name="Kitsunai T."/>
            <person name="Tashiro H."/>
            <person name="Itoh M."/>
            <person name="Sumi N."/>
            <person name="Ishii Y."/>
            <person name="Nakamura S."/>
            <person name="Hazama M."/>
            <person name="Nishine T."/>
            <person name="Harada A."/>
            <person name="Yamamoto R."/>
            <person name="Matsumoto H."/>
            <person name="Sakaguchi S."/>
            <person name="Ikegami T."/>
            <person name="Kashiwagi K."/>
            <person name="Fujiwake S."/>
            <person name="Inoue K."/>
            <person name="Togawa Y."/>
            <person name="Izawa M."/>
            <person name="Ohara E."/>
            <person name="Watahiki M."/>
            <person name="Yoneda Y."/>
            <person name="Ishikawa T."/>
            <person name="Ozawa K."/>
            <person name="Tanaka T."/>
            <person name="Matsuura S."/>
            <person name="Kawai J."/>
            <person name="Okazaki Y."/>
            <person name="Muramatsu M."/>
            <person name="Inoue Y."/>
            <person name="Kira A."/>
            <person name="Hayashizaki Y."/>
        </authorList>
    </citation>
    <scope>NUCLEOTIDE SEQUENCE</scope>
    <source>
        <strain evidence="2">C57BL/6J</strain>
        <tissue evidence="2">Diencephalon</tissue>
    </source>
</reference>
<sequence length="127" mass="14878">MRNSLWLRISKPWYLEMLSFHSYFFFVLDSSPTYPKKLFCEQLIPLMAINIFIYKLSNSALLPQIISNLKLKAMFFLLLFVCFYHFSFCPLTTYMITMIIIILGNFITSEDIMAPLSITFITTALDS</sequence>
<reference evidence="2" key="5">
    <citation type="submission" date="2001-07" db="EMBL/GenBank/DDBJ databases">
        <authorList>
            <person name="Adachi J."/>
            <person name="Aizawa K."/>
            <person name="Akimura T."/>
            <person name="Arakawa T."/>
            <person name="Bono H."/>
            <person name="Carninci P."/>
            <person name="Fukuda S."/>
            <person name="Furuno M."/>
            <person name="Hanagaki T."/>
            <person name="Hara A."/>
            <person name="Hashizume W."/>
            <person name="Hayashida K."/>
            <person name="Hayatsu N."/>
            <person name="Hiramoto K."/>
            <person name="Hiraoka T."/>
            <person name="Hirozane T."/>
            <person name="Hori F."/>
            <person name="Imotani K."/>
            <person name="Ishii Y."/>
            <person name="Itoh M."/>
            <person name="Kagawa I."/>
            <person name="Kasukawa T."/>
            <person name="Katoh H."/>
            <person name="Kawai J."/>
            <person name="Kojima Y."/>
            <person name="Kondo S."/>
            <person name="Konno H."/>
            <person name="Kouda M."/>
            <person name="Koya S."/>
            <person name="Kurihara C."/>
            <person name="Matsuyama T."/>
            <person name="Miyazaki A."/>
            <person name="Murata M."/>
            <person name="Nakamura M."/>
            <person name="Nishi K."/>
            <person name="Nomura K."/>
            <person name="Numazaki R."/>
            <person name="Ohno M."/>
            <person name="Ohsato N."/>
            <person name="Okazaki Y."/>
            <person name="Saito R."/>
            <person name="Saitoh H."/>
            <person name="Sakai C."/>
            <person name="Sakai K."/>
            <person name="Sakazume N."/>
            <person name="Sano H."/>
            <person name="Sasaki D."/>
            <person name="Shibata K."/>
            <person name="Shinagawa A."/>
            <person name="Shiraki T."/>
            <person name="Sogabe Y."/>
            <person name="Tagami M."/>
            <person name="Tagawa A."/>
            <person name="Takahashi F."/>
            <person name="Takaku-Akahira S."/>
            <person name="Takeda Y."/>
            <person name="Tanaka T."/>
            <person name="Tomaru A."/>
            <person name="Toya T."/>
            <person name="Yasunishi A."/>
            <person name="Muramatsu M."/>
            <person name="Hayashizaki Y."/>
        </authorList>
    </citation>
    <scope>NUCLEOTIDE SEQUENCE</scope>
    <source>
        <strain evidence="2">C57BL/6J</strain>
        <tissue evidence="2">Diencephalon</tissue>
    </source>
</reference>
<dbReference type="MGI" id="MGI:2442380">
    <property type="gene designation" value="9330132A10Rik"/>
</dbReference>
<feature type="transmembrane region" description="Helical" evidence="1">
    <location>
        <begin position="74"/>
        <end position="107"/>
    </location>
</feature>
<reference evidence="2" key="1">
    <citation type="journal article" date="1999" name="Methods Enzymol.">
        <title>High-efficiency full-length cDNA cloning.</title>
        <authorList>
            <person name="Carninci P."/>
            <person name="Hayashizaki Y."/>
        </authorList>
    </citation>
    <scope>NUCLEOTIDE SEQUENCE</scope>
    <source>
        <strain evidence="2">C57BL/6J</strain>
        <tissue evidence="2">Diencephalon</tissue>
    </source>
</reference>
<accession>Q8CC40</accession>
<dbReference type="AlphaFoldDB" id="Q8CC40"/>
<feature type="transmembrane region" description="Helical" evidence="1">
    <location>
        <begin position="43"/>
        <end position="62"/>
    </location>
</feature>
<name>Q8CC40_MOUSE</name>
<feature type="transmembrane region" description="Helical" evidence="1">
    <location>
        <begin position="12"/>
        <end position="31"/>
    </location>
</feature>
<keyword evidence="1" id="KW-0472">Membrane</keyword>
<protein>
    <submittedName>
        <fullName evidence="2">Uncharacterized protein</fullName>
    </submittedName>
</protein>
<reference evidence="2" key="4">
    <citation type="journal article" date="2001" name="Nature">
        <title>Functional annotation of a full-length mouse cDNA collection.</title>
        <authorList>
            <consortium name="The RIKEN Genome Exploration Research Group Phase II Team and the FANTOM Consortium"/>
        </authorList>
    </citation>
    <scope>NUCLEOTIDE SEQUENCE</scope>
    <source>
        <strain evidence="2">C57BL/6J</strain>
        <tissue evidence="2">Diencephalon</tissue>
    </source>
</reference>